<dbReference type="VEuPathDB" id="TrichDB:TVAGG3_0160070"/>
<sequence length="290" mass="32855">MQFFGIENNLFLRGCYERLSIGDIPIILYKMYAYNYCYQSINGTSANISYYAFSGLTAVICFASATSLNNATNISSDSSFNSLYNFIGNDTYYPNTATDNRFSQVLFSPYFRETANCVSDSAGSDSWVNLSYTLNNTYNEMRTVLLYVKSGTVVREKEGFICSRNTANYSSIPNTKSYITDTITKFRNTNPNALIQVFEYPRIFKYFGYGAVYELANYSYFANAPLDDRSPRDLSRRGGISYKCAAKSCQGHTFIDRRTDERQDVHDYVYKATVYSQIANDALNALPNAS</sequence>
<dbReference type="InParanoid" id="A2F593"/>
<evidence type="ECO:0000313" key="2">
    <source>
        <dbReference type="Proteomes" id="UP000001542"/>
    </source>
</evidence>
<dbReference type="EMBL" id="DS113620">
    <property type="protein sequence ID" value="EAX99918.1"/>
    <property type="molecule type" value="Genomic_DNA"/>
</dbReference>
<proteinExistence type="predicted"/>
<gene>
    <name evidence="1" type="ORF">TVAG_159380</name>
</gene>
<dbReference type="RefSeq" id="XP_001312848.1">
    <property type="nucleotide sequence ID" value="XM_001312847.1"/>
</dbReference>
<evidence type="ECO:0000313" key="1">
    <source>
        <dbReference type="EMBL" id="EAX99918.1"/>
    </source>
</evidence>
<name>A2F593_TRIV3</name>
<organism evidence="1 2">
    <name type="scientific">Trichomonas vaginalis (strain ATCC PRA-98 / G3)</name>
    <dbReference type="NCBI Taxonomy" id="412133"/>
    <lineage>
        <taxon>Eukaryota</taxon>
        <taxon>Metamonada</taxon>
        <taxon>Parabasalia</taxon>
        <taxon>Trichomonadida</taxon>
        <taxon>Trichomonadidae</taxon>
        <taxon>Trichomonas</taxon>
    </lineage>
</organism>
<accession>A2F593</accession>
<protein>
    <submittedName>
        <fullName evidence="1">Uncharacterized protein</fullName>
    </submittedName>
</protein>
<keyword evidence="2" id="KW-1185">Reference proteome</keyword>
<dbReference type="VEuPathDB" id="TrichDB:TVAG_159380"/>
<reference evidence="1" key="2">
    <citation type="journal article" date="2007" name="Science">
        <title>Draft genome sequence of the sexually transmitted pathogen Trichomonas vaginalis.</title>
        <authorList>
            <person name="Carlton J.M."/>
            <person name="Hirt R.P."/>
            <person name="Silva J.C."/>
            <person name="Delcher A.L."/>
            <person name="Schatz M."/>
            <person name="Zhao Q."/>
            <person name="Wortman J.R."/>
            <person name="Bidwell S.L."/>
            <person name="Alsmark U.C.M."/>
            <person name="Besteiro S."/>
            <person name="Sicheritz-Ponten T."/>
            <person name="Noel C.J."/>
            <person name="Dacks J.B."/>
            <person name="Foster P.G."/>
            <person name="Simillion C."/>
            <person name="Van de Peer Y."/>
            <person name="Miranda-Saavedra D."/>
            <person name="Barton G.J."/>
            <person name="Westrop G.D."/>
            <person name="Mueller S."/>
            <person name="Dessi D."/>
            <person name="Fiori P.L."/>
            <person name="Ren Q."/>
            <person name="Paulsen I."/>
            <person name="Zhang H."/>
            <person name="Bastida-Corcuera F.D."/>
            <person name="Simoes-Barbosa A."/>
            <person name="Brown M.T."/>
            <person name="Hayes R.D."/>
            <person name="Mukherjee M."/>
            <person name="Okumura C.Y."/>
            <person name="Schneider R."/>
            <person name="Smith A.J."/>
            <person name="Vanacova S."/>
            <person name="Villalvazo M."/>
            <person name="Haas B.J."/>
            <person name="Pertea M."/>
            <person name="Feldblyum T.V."/>
            <person name="Utterback T.R."/>
            <person name="Shu C.L."/>
            <person name="Osoegawa K."/>
            <person name="de Jong P.J."/>
            <person name="Hrdy I."/>
            <person name="Horvathova L."/>
            <person name="Zubacova Z."/>
            <person name="Dolezal P."/>
            <person name="Malik S.B."/>
            <person name="Logsdon J.M. Jr."/>
            <person name="Henze K."/>
            <person name="Gupta A."/>
            <person name="Wang C.C."/>
            <person name="Dunne R.L."/>
            <person name="Upcroft J.A."/>
            <person name="Upcroft P."/>
            <person name="White O."/>
            <person name="Salzberg S.L."/>
            <person name="Tang P."/>
            <person name="Chiu C.-H."/>
            <person name="Lee Y.-S."/>
            <person name="Embley T.M."/>
            <person name="Coombs G.H."/>
            <person name="Mottram J.C."/>
            <person name="Tachezy J."/>
            <person name="Fraser-Liggett C.M."/>
            <person name="Johnson P.J."/>
        </authorList>
    </citation>
    <scope>NUCLEOTIDE SEQUENCE [LARGE SCALE GENOMIC DNA]</scope>
    <source>
        <strain evidence="1">G3</strain>
    </source>
</reference>
<reference evidence="1" key="1">
    <citation type="submission" date="2006-10" db="EMBL/GenBank/DDBJ databases">
        <authorList>
            <person name="Amadeo P."/>
            <person name="Zhao Q."/>
            <person name="Wortman J."/>
            <person name="Fraser-Liggett C."/>
            <person name="Carlton J."/>
        </authorList>
    </citation>
    <scope>NUCLEOTIDE SEQUENCE</scope>
    <source>
        <strain evidence="1">G3</strain>
    </source>
</reference>
<dbReference type="Proteomes" id="UP000001542">
    <property type="component" value="Unassembled WGS sequence"/>
</dbReference>
<dbReference type="AlphaFoldDB" id="A2F593"/>
<dbReference type="KEGG" id="tva:4757738"/>